<evidence type="ECO:0000313" key="3">
    <source>
        <dbReference type="Proteomes" id="UP000054007"/>
    </source>
</evidence>
<dbReference type="EMBL" id="KN880626">
    <property type="protein sequence ID" value="KIY64614.1"/>
    <property type="molecule type" value="Genomic_DNA"/>
</dbReference>
<protein>
    <submittedName>
        <fullName evidence="2">Uncharacterized protein</fullName>
    </submittedName>
</protein>
<dbReference type="Proteomes" id="UP000054007">
    <property type="component" value="Unassembled WGS sequence"/>
</dbReference>
<name>A0A0D7B364_9AGAR</name>
<gene>
    <name evidence="2" type="ORF">CYLTODRAFT_89145</name>
</gene>
<keyword evidence="3" id="KW-1185">Reference proteome</keyword>
<sequence length="150" mass="16478">MNAAGNFRLSHRNRSKFTARSLRLESGQAFLTSDGYLLILSHALPPKGSSTLPTHPHISKTAPPLMSSTRGRNAPRTTSAHSYMRCGQRSRDCRSRIAHKPLGIDSMTYLSPSGMALAAGESHAIRPVRLDVYNIQHRLHPVLQALQQTG</sequence>
<feature type="compositionally biased region" description="Polar residues" evidence="1">
    <location>
        <begin position="66"/>
        <end position="80"/>
    </location>
</feature>
<reference evidence="2 3" key="1">
    <citation type="journal article" date="2015" name="Fungal Genet. Biol.">
        <title>Evolution of novel wood decay mechanisms in Agaricales revealed by the genome sequences of Fistulina hepatica and Cylindrobasidium torrendii.</title>
        <authorList>
            <person name="Floudas D."/>
            <person name="Held B.W."/>
            <person name="Riley R."/>
            <person name="Nagy L.G."/>
            <person name="Koehler G."/>
            <person name="Ransdell A.S."/>
            <person name="Younus H."/>
            <person name="Chow J."/>
            <person name="Chiniquy J."/>
            <person name="Lipzen A."/>
            <person name="Tritt A."/>
            <person name="Sun H."/>
            <person name="Haridas S."/>
            <person name="LaButti K."/>
            <person name="Ohm R.A."/>
            <person name="Kues U."/>
            <person name="Blanchette R.A."/>
            <person name="Grigoriev I.V."/>
            <person name="Minto R.E."/>
            <person name="Hibbett D.S."/>
        </authorList>
    </citation>
    <scope>NUCLEOTIDE SEQUENCE [LARGE SCALE GENOMIC DNA]</scope>
    <source>
        <strain evidence="2 3">FP15055 ss-10</strain>
    </source>
</reference>
<feature type="region of interest" description="Disordered" evidence="1">
    <location>
        <begin position="60"/>
        <end position="80"/>
    </location>
</feature>
<dbReference type="AlphaFoldDB" id="A0A0D7B364"/>
<organism evidence="2 3">
    <name type="scientific">Cylindrobasidium torrendii FP15055 ss-10</name>
    <dbReference type="NCBI Taxonomy" id="1314674"/>
    <lineage>
        <taxon>Eukaryota</taxon>
        <taxon>Fungi</taxon>
        <taxon>Dikarya</taxon>
        <taxon>Basidiomycota</taxon>
        <taxon>Agaricomycotina</taxon>
        <taxon>Agaricomycetes</taxon>
        <taxon>Agaricomycetidae</taxon>
        <taxon>Agaricales</taxon>
        <taxon>Marasmiineae</taxon>
        <taxon>Physalacriaceae</taxon>
        <taxon>Cylindrobasidium</taxon>
    </lineage>
</organism>
<evidence type="ECO:0000256" key="1">
    <source>
        <dbReference type="SAM" id="MobiDB-lite"/>
    </source>
</evidence>
<proteinExistence type="predicted"/>
<accession>A0A0D7B364</accession>
<evidence type="ECO:0000313" key="2">
    <source>
        <dbReference type="EMBL" id="KIY64614.1"/>
    </source>
</evidence>